<organism evidence="2 3">
    <name type="scientific">Rosistilla carotiformis</name>
    <dbReference type="NCBI Taxonomy" id="2528017"/>
    <lineage>
        <taxon>Bacteria</taxon>
        <taxon>Pseudomonadati</taxon>
        <taxon>Planctomycetota</taxon>
        <taxon>Planctomycetia</taxon>
        <taxon>Pirellulales</taxon>
        <taxon>Pirellulaceae</taxon>
        <taxon>Rosistilla</taxon>
    </lineage>
</organism>
<evidence type="ECO:0000313" key="2">
    <source>
        <dbReference type="EMBL" id="QDV66970.1"/>
    </source>
</evidence>
<dbReference type="AlphaFoldDB" id="A0A518JN39"/>
<dbReference type="KEGG" id="rcf:Poly24_06600"/>
<name>A0A518JN39_9BACT</name>
<dbReference type="Proteomes" id="UP000315082">
    <property type="component" value="Chromosome"/>
</dbReference>
<dbReference type="EMBL" id="CP036348">
    <property type="protein sequence ID" value="QDV66970.1"/>
    <property type="molecule type" value="Genomic_DNA"/>
</dbReference>
<gene>
    <name evidence="2" type="ORF">Poly24_06600</name>
</gene>
<feature type="signal peptide" evidence="1">
    <location>
        <begin position="1"/>
        <end position="18"/>
    </location>
</feature>
<reference evidence="2 3" key="1">
    <citation type="submission" date="2019-02" db="EMBL/GenBank/DDBJ databases">
        <title>Deep-cultivation of Planctomycetes and their phenomic and genomic characterization uncovers novel biology.</title>
        <authorList>
            <person name="Wiegand S."/>
            <person name="Jogler M."/>
            <person name="Boedeker C."/>
            <person name="Pinto D."/>
            <person name="Vollmers J."/>
            <person name="Rivas-Marin E."/>
            <person name="Kohn T."/>
            <person name="Peeters S.H."/>
            <person name="Heuer A."/>
            <person name="Rast P."/>
            <person name="Oberbeckmann S."/>
            <person name="Bunk B."/>
            <person name="Jeske O."/>
            <person name="Meyerdierks A."/>
            <person name="Storesund J.E."/>
            <person name="Kallscheuer N."/>
            <person name="Luecker S."/>
            <person name="Lage O.M."/>
            <person name="Pohl T."/>
            <person name="Merkel B.J."/>
            <person name="Hornburger P."/>
            <person name="Mueller R.-W."/>
            <person name="Bruemmer F."/>
            <person name="Labrenz M."/>
            <person name="Spormann A.M."/>
            <person name="Op den Camp H."/>
            <person name="Overmann J."/>
            <person name="Amann R."/>
            <person name="Jetten M.S.M."/>
            <person name="Mascher T."/>
            <person name="Medema M.H."/>
            <person name="Devos D.P."/>
            <person name="Kaster A.-K."/>
            <person name="Ovreas L."/>
            <person name="Rohde M."/>
            <person name="Galperin M.Y."/>
            <person name="Jogler C."/>
        </authorList>
    </citation>
    <scope>NUCLEOTIDE SEQUENCE [LARGE SCALE GENOMIC DNA]</scope>
    <source>
        <strain evidence="2 3">Poly24</strain>
    </source>
</reference>
<evidence type="ECO:0000313" key="3">
    <source>
        <dbReference type="Proteomes" id="UP000315082"/>
    </source>
</evidence>
<dbReference type="RefSeq" id="WP_145090332.1">
    <property type="nucleotide sequence ID" value="NZ_CP036348.1"/>
</dbReference>
<keyword evidence="1" id="KW-0732">Signal</keyword>
<sequence precursor="true">MRLTYVLILAFACGIACADDGKPAIVLEESPASVDEAMERLSGRTKELDGKLTEIQAAHLKATRDAEAKAIGWLKQIARFEVGKGQLTRATEAWTEVLKLDFSDKEAREFFTTIGRLDVVQAQIKRERDDSKKPLSRTMFVCESGRVFKKISDGKWEDTAPNHRGIHREVRTDATGVLLEQIDNSTFHWLTATRFYWNTPKNRHLWHIDEPGVWER</sequence>
<feature type="chain" id="PRO_5021862002" description="Tetratricopeptide repeat protein" evidence="1">
    <location>
        <begin position="19"/>
        <end position="216"/>
    </location>
</feature>
<protein>
    <recommendedName>
        <fullName evidence="4">Tetratricopeptide repeat protein</fullName>
    </recommendedName>
</protein>
<proteinExistence type="predicted"/>
<accession>A0A518JN39</accession>
<evidence type="ECO:0008006" key="4">
    <source>
        <dbReference type="Google" id="ProtNLM"/>
    </source>
</evidence>
<keyword evidence="3" id="KW-1185">Reference proteome</keyword>
<evidence type="ECO:0000256" key="1">
    <source>
        <dbReference type="SAM" id="SignalP"/>
    </source>
</evidence>